<comment type="caution">
    <text evidence="3">The sequence shown here is derived from an EMBL/GenBank/DDBJ whole genome shotgun (WGS) entry which is preliminary data.</text>
</comment>
<evidence type="ECO:0000259" key="2">
    <source>
        <dbReference type="SMART" id="SM00331"/>
    </source>
</evidence>
<dbReference type="InterPro" id="IPR052016">
    <property type="entry name" value="Bact_Sigma-Reg"/>
</dbReference>
<evidence type="ECO:0000256" key="1">
    <source>
        <dbReference type="ARBA" id="ARBA00022801"/>
    </source>
</evidence>
<dbReference type="RefSeq" id="WP_345725997.1">
    <property type="nucleotide sequence ID" value="NZ_BAAAYN010000001.1"/>
</dbReference>
<keyword evidence="4" id="KW-1185">Reference proteome</keyword>
<dbReference type="Gene3D" id="3.30.450.20">
    <property type="entry name" value="PAS domain"/>
    <property type="match status" value="1"/>
</dbReference>
<dbReference type="Pfam" id="PF07228">
    <property type="entry name" value="SpoIIE"/>
    <property type="match status" value="1"/>
</dbReference>
<feature type="domain" description="PPM-type phosphatase" evidence="2">
    <location>
        <begin position="304"/>
        <end position="519"/>
    </location>
</feature>
<evidence type="ECO:0000313" key="4">
    <source>
        <dbReference type="Proteomes" id="UP001501676"/>
    </source>
</evidence>
<evidence type="ECO:0000313" key="3">
    <source>
        <dbReference type="EMBL" id="GAA3381999.1"/>
    </source>
</evidence>
<dbReference type="PANTHER" id="PTHR43156">
    <property type="entry name" value="STAGE II SPORULATION PROTEIN E-RELATED"/>
    <property type="match status" value="1"/>
</dbReference>
<organism evidence="3 4">
    <name type="scientific">Cryptosporangium minutisporangium</name>
    <dbReference type="NCBI Taxonomy" id="113569"/>
    <lineage>
        <taxon>Bacteria</taxon>
        <taxon>Bacillati</taxon>
        <taxon>Actinomycetota</taxon>
        <taxon>Actinomycetes</taxon>
        <taxon>Cryptosporangiales</taxon>
        <taxon>Cryptosporangiaceae</taxon>
        <taxon>Cryptosporangium</taxon>
    </lineage>
</organism>
<dbReference type="SMART" id="SM00331">
    <property type="entry name" value="PP2C_SIG"/>
    <property type="match status" value="1"/>
</dbReference>
<dbReference type="InterPro" id="IPR001932">
    <property type="entry name" value="PPM-type_phosphatase-like_dom"/>
</dbReference>
<gene>
    <name evidence="3" type="ORF">GCM10020369_02150</name>
</gene>
<dbReference type="Gene3D" id="3.60.40.10">
    <property type="entry name" value="PPM-type phosphatase domain"/>
    <property type="match status" value="1"/>
</dbReference>
<dbReference type="EMBL" id="BAAAYN010000001">
    <property type="protein sequence ID" value="GAA3381999.1"/>
    <property type="molecule type" value="Genomic_DNA"/>
</dbReference>
<name>A0ABP6SQX2_9ACTN</name>
<dbReference type="InterPro" id="IPR036457">
    <property type="entry name" value="PPM-type-like_dom_sf"/>
</dbReference>
<dbReference type="Proteomes" id="UP001501676">
    <property type="component" value="Unassembled WGS sequence"/>
</dbReference>
<sequence length="530" mass="58038">MRDLFDAAGTLRDAYRRVDWAATPLGPVEHWSPTLRSTVDLALHSRFAVTLFWGPEFVLVYNEAYVRMIGDKHPSALGSPCGQVFAEIWDTIGPVIDSVAAGSGTAWVENQRLMMNRHGFVEETYFTYSYSAVYGPGGAIEGVIDIASETTPEILGRRRLELLSRLTDRLGDLDHPHQLDEVALPVLRSAPEDFRDVAIELPGTLPAGRDFALEQYPDGPVASLRLTAATDAQVDATFVARLSPHLTLDERYLGFVRLVGTALIQALSRARQRDAERRAARMEREMSETLQRSLLTPPPKPDGLDVAVRYRAAVEQAQVGGDWYDAFLLPDGRLTVAVGDVTGHDRDAAAAMAQLRNLLRGISYTLRHFPSRVLVGLDDTLHGLGVSAFATVVLAHVDREGPQGRREVRWSNAGHPPPVLLAPDGTARLLSTRPELLVGVHTTAPRTDHTIVLEPGSSLVFYTDGLVERRGQALDDGLTHLVEALVGRQDLSADQLCEHLLGSFGATSEDDVVLAVVRVHTLERWTNSGL</sequence>
<dbReference type="SUPFAM" id="SSF81606">
    <property type="entry name" value="PP2C-like"/>
    <property type="match status" value="1"/>
</dbReference>
<reference evidence="4" key="1">
    <citation type="journal article" date="2019" name="Int. J. Syst. Evol. Microbiol.">
        <title>The Global Catalogue of Microorganisms (GCM) 10K type strain sequencing project: providing services to taxonomists for standard genome sequencing and annotation.</title>
        <authorList>
            <consortium name="The Broad Institute Genomics Platform"/>
            <consortium name="The Broad Institute Genome Sequencing Center for Infectious Disease"/>
            <person name="Wu L."/>
            <person name="Ma J."/>
        </authorList>
    </citation>
    <scope>NUCLEOTIDE SEQUENCE [LARGE SCALE GENOMIC DNA]</scope>
    <source>
        <strain evidence="4">JCM 9458</strain>
    </source>
</reference>
<proteinExistence type="predicted"/>
<accession>A0ABP6SQX2</accession>
<protein>
    <recommendedName>
        <fullName evidence="2">PPM-type phosphatase domain-containing protein</fullName>
    </recommendedName>
</protein>
<keyword evidence="1" id="KW-0378">Hydrolase</keyword>
<dbReference type="PANTHER" id="PTHR43156:SF2">
    <property type="entry name" value="STAGE II SPORULATION PROTEIN E"/>
    <property type="match status" value="1"/>
</dbReference>